<dbReference type="OrthoDB" id="9802090at2"/>
<dbReference type="KEGG" id="dno:DNO_1247"/>
<dbReference type="EMBL" id="CP000513">
    <property type="protein sequence ID" value="ABQ14165.1"/>
    <property type="molecule type" value="Genomic_DNA"/>
</dbReference>
<comment type="caution">
    <text evidence="7">Lacks conserved residue(s) required for the propagation of feature annotation.</text>
</comment>
<dbReference type="SUPFAM" id="SSF53335">
    <property type="entry name" value="S-adenosyl-L-methionine-dependent methyltransferases"/>
    <property type="match status" value="1"/>
</dbReference>
<evidence type="ECO:0000256" key="5">
    <source>
        <dbReference type="ARBA" id="ARBA00022691"/>
    </source>
</evidence>
<keyword evidence="3 7" id="KW-0489">Methyltransferase</keyword>
<keyword evidence="5 7" id="KW-0949">S-adenosyl-L-methionine</keyword>
<evidence type="ECO:0000256" key="3">
    <source>
        <dbReference type="ARBA" id="ARBA00022603"/>
    </source>
</evidence>
<dbReference type="Pfam" id="PF02390">
    <property type="entry name" value="Methyltransf_4"/>
    <property type="match status" value="1"/>
</dbReference>
<keyword evidence="4 7" id="KW-0808">Transferase</keyword>
<accession>A5EXA9</accession>
<gene>
    <name evidence="7 8" type="primary">trmB</name>
    <name evidence="8" type="ordered locus">DNO_1247</name>
</gene>
<proteinExistence type="inferred from homology"/>
<protein>
    <recommendedName>
        <fullName evidence="7">tRNA (guanine-N(7)-)-methyltransferase</fullName>
        <ecNumber evidence="7">2.1.1.33</ecNumber>
    </recommendedName>
    <alternativeName>
        <fullName evidence="7">tRNA (guanine(46)-N(7))-methyltransferase</fullName>
    </alternativeName>
    <alternativeName>
        <fullName evidence="7">tRNA(m7G46)-methyltransferase</fullName>
    </alternativeName>
</protein>
<dbReference type="Proteomes" id="UP000000248">
    <property type="component" value="Chromosome"/>
</dbReference>
<evidence type="ECO:0000256" key="4">
    <source>
        <dbReference type="ARBA" id="ARBA00022679"/>
    </source>
</evidence>
<comment type="function">
    <text evidence="2 7">Catalyzes the formation of N(7)-methylguanine at position 46 (m7G46) in tRNA.</text>
</comment>
<dbReference type="InterPro" id="IPR029063">
    <property type="entry name" value="SAM-dependent_MTases_sf"/>
</dbReference>
<dbReference type="EC" id="2.1.1.33" evidence="7"/>
<evidence type="ECO:0000313" key="9">
    <source>
        <dbReference type="Proteomes" id="UP000000248"/>
    </source>
</evidence>
<evidence type="ECO:0000256" key="2">
    <source>
        <dbReference type="ARBA" id="ARBA00003015"/>
    </source>
</evidence>
<feature type="binding site" evidence="7">
    <location>
        <position position="77"/>
    </location>
    <ligand>
        <name>S-adenosyl-L-methionine</name>
        <dbReference type="ChEBI" id="CHEBI:59789"/>
    </ligand>
</feature>
<dbReference type="eggNOG" id="COG0220">
    <property type="taxonomic scope" value="Bacteria"/>
</dbReference>
<feature type="binding site" evidence="7">
    <location>
        <position position="104"/>
    </location>
    <ligand>
        <name>S-adenosyl-L-methionine</name>
        <dbReference type="ChEBI" id="CHEBI:59789"/>
    </ligand>
</feature>
<dbReference type="STRING" id="246195.DNO_1247"/>
<reference evidence="8 9" key="1">
    <citation type="journal article" date="2007" name="Nat. Biotechnol.">
        <title>Genome sequence and identification of candidate vaccine antigens from the animal pathogen Dichelobacter nodosus.</title>
        <authorList>
            <person name="Myers G.S."/>
            <person name="Parker D."/>
            <person name="Al-Hasani K."/>
            <person name="Kennan R.M."/>
            <person name="Seemann T."/>
            <person name="Ren Q."/>
            <person name="Badger J.H."/>
            <person name="Selengut J.D."/>
            <person name="Deboy R.T."/>
            <person name="Tettelin H."/>
            <person name="Boyce J.D."/>
            <person name="McCarl V.P."/>
            <person name="Han X."/>
            <person name="Nelson W.C."/>
            <person name="Madupu R."/>
            <person name="Mohamoud Y."/>
            <person name="Holley T."/>
            <person name="Fedorova N."/>
            <person name="Khouri H."/>
            <person name="Bottomley S.P."/>
            <person name="Whittington R.J."/>
            <person name="Adler B."/>
            <person name="Songer J.G."/>
            <person name="Rood J.I."/>
            <person name="Paulsen I.T."/>
        </authorList>
    </citation>
    <scope>NUCLEOTIDE SEQUENCE [LARGE SCALE GENOMIC DNA]</scope>
    <source>
        <strain evidence="8 9">VCS1703A</strain>
    </source>
</reference>
<dbReference type="HOGENOM" id="CLU_050910_0_1_6"/>
<dbReference type="InterPro" id="IPR055361">
    <property type="entry name" value="tRNA_methyltr_TrmB_bact"/>
</dbReference>
<evidence type="ECO:0000256" key="7">
    <source>
        <dbReference type="HAMAP-Rule" id="MF_01057"/>
    </source>
</evidence>
<feature type="binding site" evidence="7">
    <location>
        <position position="131"/>
    </location>
    <ligand>
        <name>substrate</name>
    </ligand>
</feature>
<dbReference type="GO" id="GO:0043527">
    <property type="term" value="C:tRNA methyltransferase complex"/>
    <property type="evidence" value="ECO:0007669"/>
    <property type="project" value="TreeGrafter"/>
</dbReference>
<organism evidence="8 9">
    <name type="scientific">Dichelobacter nodosus (strain VCS1703A)</name>
    <dbReference type="NCBI Taxonomy" id="246195"/>
    <lineage>
        <taxon>Bacteria</taxon>
        <taxon>Pseudomonadati</taxon>
        <taxon>Pseudomonadota</taxon>
        <taxon>Gammaproteobacteria</taxon>
        <taxon>Cardiobacteriales</taxon>
        <taxon>Cardiobacteriaceae</taxon>
        <taxon>Dichelobacter</taxon>
    </lineage>
</organism>
<dbReference type="RefSeq" id="WP_012031542.1">
    <property type="nucleotide sequence ID" value="NC_009446.1"/>
</dbReference>
<dbReference type="InterPro" id="IPR003358">
    <property type="entry name" value="tRNA_(Gua-N-7)_MeTrfase_Trmb"/>
</dbReference>
<comment type="pathway">
    <text evidence="7">tRNA modification; N(7)-methylguanine-tRNA biosynthesis.</text>
</comment>
<feature type="binding site" evidence="7">
    <location>
        <begin position="200"/>
        <end position="203"/>
    </location>
    <ligand>
        <name>substrate</name>
    </ligand>
</feature>
<comment type="catalytic activity">
    <reaction evidence="1 7">
        <text>guanosine(46) in tRNA + S-adenosyl-L-methionine = N(7)-methylguanosine(46) in tRNA + S-adenosyl-L-homocysteine</text>
        <dbReference type="Rhea" id="RHEA:42708"/>
        <dbReference type="Rhea" id="RHEA-COMP:10188"/>
        <dbReference type="Rhea" id="RHEA-COMP:10189"/>
        <dbReference type="ChEBI" id="CHEBI:57856"/>
        <dbReference type="ChEBI" id="CHEBI:59789"/>
        <dbReference type="ChEBI" id="CHEBI:74269"/>
        <dbReference type="ChEBI" id="CHEBI:74480"/>
        <dbReference type="EC" id="2.1.1.33"/>
    </reaction>
</comment>
<dbReference type="CDD" id="cd02440">
    <property type="entry name" value="AdoMet_MTases"/>
    <property type="match status" value="1"/>
</dbReference>
<feature type="binding site" evidence="7">
    <location>
        <position position="163"/>
    </location>
    <ligand>
        <name>substrate</name>
    </ligand>
</feature>
<evidence type="ECO:0000256" key="6">
    <source>
        <dbReference type="ARBA" id="ARBA00022694"/>
    </source>
</evidence>
<feature type="binding site" evidence="7">
    <location>
        <position position="127"/>
    </location>
    <ligand>
        <name>S-adenosyl-L-methionine</name>
        <dbReference type="ChEBI" id="CHEBI:59789"/>
    </ligand>
</feature>
<dbReference type="GO" id="GO:0008176">
    <property type="term" value="F:tRNA (guanine(46)-N7)-methyltransferase activity"/>
    <property type="evidence" value="ECO:0007669"/>
    <property type="project" value="UniProtKB-UniRule"/>
</dbReference>
<dbReference type="UniPathway" id="UPA00989"/>
<keyword evidence="6 7" id="KW-0819">tRNA processing</keyword>
<sequence length="222" mass="25426">MTIRSFVLRQGRITSGQEKAFAQHWARYGIDLSDTPISADQLFSSPRPLIVEIGFGNGESLIEMAQNAPELGFIGIEVHRPGVGHALLQAAARELDNLRIIHHDAVDVLTHHIADNSISRVQIYFPDPWQKKRHHKRRLIQKPFTDLLHQKLIAGGELHCATDWQNYAEWIHDRLFNDPLWSNMGATDGYAPCPPWRVQTKFERRGLSKGHQVWDLRYCAVK</sequence>
<dbReference type="HAMAP" id="MF_01057">
    <property type="entry name" value="tRNA_methyltr_TrmB"/>
    <property type="match status" value="1"/>
</dbReference>
<dbReference type="Gene3D" id="3.40.50.150">
    <property type="entry name" value="Vaccinia Virus protein VP39"/>
    <property type="match status" value="1"/>
</dbReference>
<dbReference type="PANTHER" id="PTHR23417:SF14">
    <property type="entry name" value="PENTACOTRIPEPTIDE-REPEAT REGION OF PRORP DOMAIN-CONTAINING PROTEIN"/>
    <property type="match status" value="1"/>
</dbReference>
<dbReference type="PROSITE" id="PS51625">
    <property type="entry name" value="SAM_MT_TRMB"/>
    <property type="match status" value="1"/>
</dbReference>
<name>A5EXA9_DICNV</name>
<dbReference type="AlphaFoldDB" id="A5EXA9"/>
<evidence type="ECO:0000313" key="8">
    <source>
        <dbReference type="EMBL" id="ABQ14165.1"/>
    </source>
</evidence>
<evidence type="ECO:0000256" key="1">
    <source>
        <dbReference type="ARBA" id="ARBA00000142"/>
    </source>
</evidence>
<dbReference type="PANTHER" id="PTHR23417">
    <property type="entry name" value="3-DEOXY-D-MANNO-OCTULOSONIC-ACID TRANSFERASE/TRNA GUANINE-N 7 - -METHYLTRANSFERASE"/>
    <property type="match status" value="1"/>
</dbReference>
<feature type="binding site" evidence="7">
    <location>
        <position position="52"/>
    </location>
    <ligand>
        <name>S-adenosyl-L-methionine</name>
        <dbReference type="ChEBI" id="CHEBI:59789"/>
    </ligand>
</feature>
<comment type="similarity">
    <text evidence="7">Belongs to the class I-like SAM-binding methyltransferase superfamily. TrmB family.</text>
</comment>
<keyword evidence="9" id="KW-1185">Reference proteome</keyword>
<dbReference type="NCBIfam" id="TIGR00091">
    <property type="entry name" value="tRNA (guanosine(46)-N7)-methyltransferase TrmB"/>
    <property type="match status" value="1"/>
</dbReference>